<accession>A0AAD5YLD8</accession>
<dbReference type="GO" id="GO:0006360">
    <property type="term" value="P:transcription by RNA polymerase I"/>
    <property type="evidence" value="ECO:0007669"/>
    <property type="project" value="TreeGrafter"/>
</dbReference>
<dbReference type="PROSITE" id="PS01111">
    <property type="entry name" value="RNA_POL_K_14KD"/>
    <property type="match status" value="1"/>
</dbReference>
<dbReference type="GO" id="GO:0005736">
    <property type="term" value="C:RNA polymerase I complex"/>
    <property type="evidence" value="ECO:0007669"/>
    <property type="project" value="TreeGrafter"/>
</dbReference>
<keyword evidence="3" id="KW-0804">Transcription</keyword>
<protein>
    <submittedName>
        <fullName evidence="7">Uncharacterized protein</fullName>
    </submittedName>
</protein>
<evidence type="ECO:0000256" key="5">
    <source>
        <dbReference type="ARBA" id="ARBA00025773"/>
    </source>
</evidence>
<gene>
    <name evidence="7" type="ORF">NLI96_g3023</name>
</gene>
<dbReference type="Gene3D" id="3.90.940.10">
    <property type="match status" value="1"/>
</dbReference>
<keyword evidence="2" id="KW-0240">DNA-directed RNA polymerase</keyword>
<evidence type="ECO:0000256" key="3">
    <source>
        <dbReference type="ARBA" id="ARBA00023163"/>
    </source>
</evidence>
<dbReference type="InterPro" id="IPR020708">
    <property type="entry name" value="DNA-dir_RNA_polK_14-18kDa_CS"/>
</dbReference>
<evidence type="ECO:0000313" key="8">
    <source>
        <dbReference type="Proteomes" id="UP001212997"/>
    </source>
</evidence>
<dbReference type="PANTHER" id="PTHR47227:SF5">
    <property type="entry name" value="DNA-DIRECTED RNA POLYMERASES I, II, AND III SUBUNIT RPABC2"/>
    <property type="match status" value="1"/>
</dbReference>
<proteinExistence type="inferred from homology"/>
<organism evidence="7 8">
    <name type="scientific">Meripilus lineatus</name>
    <dbReference type="NCBI Taxonomy" id="2056292"/>
    <lineage>
        <taxon>Eukaryota</taxon>
        <taxon>Fungi</taxon>
        <taxon>Dikarya</taxon>
        <taxon>Basidiomycota</taxon>
        <taxon>Agaricomycotina</taxon>
        <taxon>Agaricomycetes</taxon>
        <taxon>Polyporales</taxon>
        <taxon>Meripilaceae</taxon>
        <taxon>Meripilus</taxon>
    </lineage>
</organism>
<dbReference type="Proteomes" id="UP001212997">
    <property type="component" value="Unassembled WGS sequence"/>
</dbReference>
<dbReference type="SUPFAM" id="SSF63562">
    <property type="entry name" value="RPB6/omega subunit-like"/>
    <property type="match status" value="1"/>
</dbReference>
<dbReference type="EMBL" id="JANAWD010000072">
    <property type="protein sequence ID" value="KAJ3488183.1"/>
    <property type="molecule type" value="Genomic_DNA"/>
</dbReference>
<evidence type="ECO:0000256" key="6">
    <source>
        <dbReference type="SAM" id="MobiDB-lite"/>
    </source>
</evidence>
<feature type="compositionally biased region" description="Polar residues" evidence="6">
    <location>
        <begin position="72"/>
        <end position="85"/>
    </location>
</feature>
<sequence>MSDDGYGGGGDDYDYDGPGFNEETFDEGYDLLNNETQEGETGDGDGAGDGQTNGYEGINGISNGQDHEVANGDTQAQQEEPSASGSGLRGERQPNKVRITTPYLTKYERARVLGTRALQISMNAPVLVPLDGETDALQIAIKELSQRKIPLIIRRYLPDGSFEDWSVSELITD</sequence>
<keyword evidence="8" id="KW-1185">Reference proteome</keyword>
<dbReference type="InterPro" id="IPR006111">
    <property type="entry name" value="Rpo6/Rpb6"/>
</dbReference>
<dbReference type="NCBIfam" id="NF002207">
    <property type="entry name" value="PRK01099.1-2"/>
    <property type="match status" value="1"/>
</dbReference>
<dbReference type="InterPro" id="IPR006110">
    <property type="entry name" value="Pol_omega/Rpo6/RPB6"/>
</dbReference>
<dbReference type="NCBIfam" id="NF002208">
    <property type="entry name" value="PRK01099.1-3"/>
    <property type="match status" value="1"/>
</dbReference>
<dbReference type="GO" id="GO:0005665">
    <property type="term" value="C:RNA polymerase II, core complex"/>
    <property type="evidence" value="ECO:0007669"/>
    <property type="project" value="InterPro"/>
</dbReference>
<dbReference type="GO" id="GO:0003677">
    <property type="term" value="F:DNA binding"/>
    <property type="evidence" value="ECO:0007669"/>
    <property type="project" value="InterPro"/>
</dbReference>
<dbReference type="Pfam" id="PF01192">
    <property type="entry name" value="RNA_pol_Rpb6"/>
    <property type="match status" value="1"/>
</dbReference>
<comment type="subcellular location">
    <subcellularLocation>
        <location evidence="1">Nucleus</location>
    </subcellularLocation>
</comment>
<dbReference type="SMART" id="SM01409">
    <property type="entry name" value="RNA_pol_Rpb6"/>
    <property type="match status" value="1"/>
</dbReference>
<dbReference type="InterPro" id="IPR028363">
    <property type="entry name" value="RPB6"/>
</dbReference>
<dbReference type="GO" id="GO:0003899">
    <property type="term" value="F:DNA-directed RNA polymerase activity"/>
    <property type="evidence" value="ECO:0007669"/>
    <property type="project" value="InterPro"/>
</dbReference>
<comment type="caution">
    <text evidence="7">The sequence shown here is derived from an EMBL/GenBank/DDBJ whole genome shotgun (WGS) entry which is preliminary data.</text>
</comment>
<evidence type="ECO:0000256" key="2">
    <source>
        <dbReference type="ARBA" id="ARBA00022478"/>
    </source>
</evidence>
<dbReference type="InterPro" id="IPR036161">
    <property type="entry name" value="RPB6/omega-like_sf"/>
</dbReference>
<name>A0AAD5YLD8_9APHY</name>
<reference evidence="7" key="1">
    <citation type="submission" date="2022-07" db="EMBL/GenBank/DDBJ databases">
        <title>Genome Sequence of Physisporinus lineatus.</title>
        <authorList>
            <person name="Buettner E."/>
        </authorList>
    </citation>
    <scope>NUCLEOTIDE SEQUENCE</scope>
    <source>
        <strain evidence="7">VT162</strain>
    </source>
</reference>
<comment type="similarity">
    <text evidence="5">Belongs to the archaeal Rpo6/eukaryotic RPB6 RNA polymerase subunit family.</text>
</comment>
<evidence type="ECO:0000256" key="1">
    <source>
        <dbReference type="ARBA" id="ARBA00004123"/>
    </source>
</evidence>
<feature type="compositionally biased region" description="Gly residues" evidence="6">
    <location>
        <begin position="1"/>
        <end position="10"/>
    </location>
</feature>
<dbReference type="PIRSF" id="PIRSF500154">
    <property type="entry name" value="RPB6"/>
    <property type="match status" value="1"/>
</dbReference>
<dbReference type="PANTHER" id="PTHR47227">
    <property type="entry name" value="DNA-DIRECTED RNA POLYMERASE SUBUNIT K"/>
    <property type="match status" value="1"/>
</dbReference>
<evidence type="ECO:0000313" key="7">
    <source>
        <dbReference type="EMBL" id="KAJ3488183.1"/>
    </source>
</evidence>
<evidence type="ECO:0000256" key="4">
    <source>
        <dbReference type="ARBA" id="ARBA00023242"/>
    </source>
</evidence>
<keyword evidence="4" id="KW-0539">Nucleus</keyword>
<feature type="region of interest" description="Disordered" evidence="6">
    <location>
        <begin position="1"/>
        <end position="97"/>
    </location>
</feature>
<dbReference type="PIRSF" id="PIRSF000778">
    <property type="entry name" value="RpoK/RPB6"/>
    <property type="match status" value="1"/>
</dbReference>
<dbReference type="GO" id="GO:0042797">
    <property type="term" value="P:tRNA transcription by RNA polymerase III"/>
    <property type="evidence" value="ECO:0007669"/>
    <property type="project" value="TreeGrafter"/>
</dbReference>
<dbReference type="GO" id="GO:0006366">
    <property type="term" value="P:transcription by RNA polymerase II"/>
    <property type="evidence" value="ECO:0007669"/>
    <property type="project" value="TreeGrafter"/>
</dbReference>
<dbReference type="GO" id="GO:0005666">
    <property type="term" value="C:RNA polymerase III complex"/>
    <property type="evidence" value="ECO:0007669"/>
    <property type="project" value="TreeGrafter"/>
</dbReference>
<dbReference type="AlphaFoldDB" id="A0AAD5YLD8"/>